<name>A0ACC0BTR0_CATRO</name>
<dbReference type="Proteomes" id="UP001060085">
    <property type="component" value="Linkage Group LG02"/>
</dbReference>
<organism evidence="1 2">
    <name type="scientific">Catharanthus roseus</name>
    <name type="common">Madagascar periwinkle</name>
    <name type="synonym">Vinca rosea</name>
    <dbReference type="NCBI Taxonomy" id="4058"/>
    <lineage>
        <taxon>Eukaryota</taxon>
        <taxon>Viridiplantae</taxon>
        <taxon>Streptophyta</taxon>
        <taxon>Embryophyta</taxon>
        <taxon>Tracheophyta</taxon>
        <taxon>Spermatophyta</taxon>
        <taxon>Magnoliopsida</taxon>
        <taxon>eudicotyledons</taxon>
        <taxon>Gunneridae</taxon>
        <taxon>Pentapetalae</taxon>
        <taxon>asterids</taxon>
        <taxon>lamiids</taxon>
        <taxon>Gentianales</taxon>
        <taxon>Apocynaceae</taxon>
        <taxon>Rauvolfioideae</taxon>
        <taxon>Vinceae</taxon>
        <taxon>Catharanthinae</taxon>
        <taxon>Catharanthus</taxon>
    </lineage>
</organism>
<keyword evidence="2" id="KW-1185">Reference proteome</keyword>
<gene>
    <name evidence="1" type="ORF">M9H77_07010</name>
</gene>
<proteinExistence type="predicted"/>
<comment type="caution">
    <text evidence="1">The sequence shown here is derived from an EMBL/GenBank/DDBJ whole genome shotgun (WGS) entry which is preliminary data.</text>
</comment>
<evidence type="ECO:0000313" key="2">
    <source>
        <dbReference type="Proteomes" id="UP001060085"/>
    </source>
</evidence>
<protein>
    <submittedName>
        <fullName evidence="1">Uncharacterized protein</fullName>
    </submittedName>
</protein>
<dbReference type="EMBL" id="CM044702">
    <property type="protein sequence ID" value="KAI5676060.1"/>
    <property type="molecule type" value="Genomic_DNA"/>
</dbReference>
<accession>A0ACC0BTR0</accession>
<evidence type="ECO:0000313" key="1">
    <source>
        <dbReference type="EMBL" id="KAI5676060.1"/>
    </source>
</evidence>
<sequence length="100" mass="11597">MRVSSTVGKSERIETHQCSFYTPIQRNMQWHSWAPRTRFGSRNEVVRIKFWHLVVDTNQTPYERSITKQPHSYITGQNRLQTPRAPTRSALGPTLVSSPS</sequence>
<reference evidence="2" key="1">
    <citation type="journal article" date="2023" name="Nat. Plants">
        <title>Single-cell RNA sequencing provides a high-resolution roadmap for understanding the multicellular compartmentation of specialized metabolism.</title>
        <authorList>
            <person name="Sun S."/>
            <person name="Shen X."/>
            <person name="Li Y."/>
            <person name="Li Y."/>
            <person name="Wang S."/>
            <person name="Li R."/>
            <person name="Zhang H."/>
            <person name="Shen G."/>
            <person name="Guo B."/>
            <person name="Wei J."/>
            <person name="Xu J."/>
            <person name="St-Pierre B."/>
            <person name="Chen S."/>
            <person name="Sun C."/>
        </authorList>
    </citation>
    <scope>NUCLEOTIDE SEQUENCE [LARGE SCALE GENOMIC DNA]</scope>
</reference>